<dbReference type="Pfam" id="PF05737">
    <property type="entry name" value="Collagen_bind"/>
    <property type="match status" value="1"/>
</dbReference>
<feature type="compositionally biased region" description="Low complexity" evidence="6">
    <location>
        <begin position="344"/>
        <end position="436"/>
    </location>
</feature>
<keyword evidence="7" id="KW-0812">Transmembrane</keyword>
<keyword evidence="7" id="KW-0472">Membrane</keyword>
<feature type="domain" description="Collagen binding" evidence="9">
    <location>
        <begin position="173"/>
        <end position="294"/>
    </location>
</feature>
<keyword evidence="4" id="KW-0732">Signal</keyword>
<comment type="subcellular location">
    <subcellularLocation>
        <location evidence="1">Secreted</location>
        <location evidence="1">Cell wall</location>
        <topology evidence="1">Peptidoglycan-anchor</topology>
    </subcellularLocation>
</comment>
<dbReference type="KEGG" id="spat:A0O21_07000"/>
<feature type="transmembrane region" description="Helical" evidence="7">
    <location>
        <begin position="457"/>
        <end position="476"/>
    </location>
</feature>
<proteinExistence type="predicted"/>
<dbReference type="GO" id="GO:0007155">
    <property type="term" value="P:cell adhesion"/>
    <property type="evidence" value="ECO:0007669"/>
    <property type="project" value="InterPro"/>
</dbReference>
<accession>A0A172Q8M5</accession>
<evidence type="ECO:0000256" key="2">
    <source>
        <dbReference type="ARBA" id="ARBA00022512"/>
    </source>
</evidence>
<dbReference type="InterPro" id="IPR008966">
    <property type="entry name" value="Adhesion_dom_sf"/>
</dbReference>
<reference evidence="11 12" key="1">
    <citation type="journal article" date="2016" name="Int. J. Syst. Evol. Microbiol.">
        <title>Streptococcuspantholopis sp. nov., isolated from faeces of the Tibetan antelope (Pantholops hodgsonii).</title>
        <authorList>
            <person name="Bai X."/>
            <person name="Xiong Y."/>
            <person name="Lu S."/>
            <person name="Jin D."/>
            <person name="Lai X."/>
            <person name="Yang J."/>
            <person name="Niu L."/>
            <person name="Hu S."/>
            <person name="Meng X."/>
            <person name="Pu J."/>
            <person name="Ye C."/>
            <person name="Xu J."/>
        </authorList>
    </citation>
    <scope>NUCLEOTIDE SEQUENCE [LARGE SCALE GENOMIC DNA]</scope>
    <source>
        <strain evidence="11 12">TA 26</strain>
    </source>
</reference>
<dbReference type="GO" id="GO:0005518">
    <property type="term" value="F:collagen binding"/>
    <property type="evidence" value="ECO:0007669"/>
    <property type="project" value="InterPro"/>
</dbReference>
<evidence type="ECO:0000256" key="5">
    <source>
        <dbReference type="ARBA" id="ARBA00023088"/>
    </source>
</evidence>
<evidence type="ECO:0000256" key="1">
    <source>
        <dbReference type="ARBA" id="ARBA00004168"/>
    </source>
</evidence>
<dbReference type="AlphaFoldDB" id="A0A172Q8M5"/>
<keyword evidence="12" id="KW-1185">Reference proteome</keyword>
<dbReference type="InterPro" id="IPR008456">
    <property type="entry name" value="Collagen-bd_dom"/>
</dbReference>
<gene>
    <name evidence="11" type="ORF">A0O21_07000</name>
</gene>
<dbReference type="NCBIfam" id="TIGR01167">
    <property type="entry name" value="LPXTG_anchor"/>
    <property type="match status" value="1"/>
</dbReference>
<feature type="region of interest" description="Disordered" evidence="6">
    <location>
        <begin position="344"/>
        <end position="451"/>
    </location>
</feature>
<dbReference type="InterPro" id="IPR019931">
    <property type="entry name" value="LPXTG_anchor"/>
</dbReference>
<dbReference type="Pfam" id="PF00746">
    <property type="entry name" value="Gram_pos_anchor"/>
    <property type="match status" value="1"/>
</dbReference>
<dbReference type="Pfam" id="PF17961">
    <property type="entry name" value="Big_8"/>
    <property type="match status" value="1"/>
</dbReference>
<feature type="domain" description="Gram-positive cocci surface proteins LPxTG" evidence="8">
    <location>
        <begin position="445"/>
        <end position="475"/>
    </location>
</feature>
<dbReference type="InterPro" id="IPR041171">
    <property type="entry name" value="SDR_Ig"/>
</dbReference>
<feature type="domain" description="SDR-like Ig" evidence="10">
    <location>
        <begin position="47"/>
        <end position="132"/>
    </location>
</feature>
<evidence type="ECO:0000256" key="7">
    <source>
        <dbReference type="SAM" id="Phobius"/>
    </source>
</evidence>
<organism evidence="11 12">
    <name type="scientific">Streptococcus pantholopis</name>
    <dbReference type="NCBI Taxonomy" id="1811193"/>
    <lineage>
        <taxon>Bacteria</taxon>
        <taxon>Bacillati</taxon>
        <taxon>Bacillota</taxon>
        <taxon>Bacilli</taxon>
        <taxon>Lactobacillales</taxon>
        <taxon>Streptococcaceae</taxon>
        <taxon>Streptococcus</taxon>
    </lineage>
</organism>
<dbReference type="Proteomes" id="UP000077317">
    <property type="component" value="Chromosome"/>
</dbReference>
<dbReference type="Gene3D" id="2.60.40.1280">
    <property type="match status" value="1"/>
</dbReference>
<keyword evidence="2" id="KW-0134">Cell wall</keyword>
<evidence type="ECO:0000256" key="4">
    <source>
        <dbReference type="ARBA" id="ARBA00022729"/>
    </source>
</evidence>
<dbReference type="EMBL" id="CP014699">
    <property type="protein sequence ID" value="AND79788.1"/>
    <property type="molecule type" value="Genomic_DNA"/>
</dbReference>
<protein>
    <submittedName>
        <fullName evidence="11">Gamma-glutamyltranspeptidase</fullName>
    </submittedName>
</protein>
<name>A0A172Q8M5_9STRE</name>
<evidence type="ECO:0000259" key="10">
    <source>
        <dbReference type="Pfam" id="PF17961"/>
    </source>
</evidence>
<evidence type="ECO:0000259" key="9">
    <source>
        <dbReference type="Pfam" id="PF05737"/>
    </source>
</evidence>
<dbReference type="STRING" id="1811193.A0O21_07000"/>
<dbReference type="RefSeq" id="WP_067063479.1">
    <property type="nucleotide sequence ID" value="NZ_CP014699.1"/>
</dbReference>
<evidence type="ECO:0000313" key="11">
    <source>
        <dbReference type="EMBL" id="AND79788.1"/>
    </source>
</evidence>
<dbReference type="SUPFAM" id="SSF49401">
    <property type="entry name" value="Bacterial adhesins"/>
    <property type="match status" value="2"/>
</dbReference>
<evidence type="ECO:0000313" key="12">
    <source>
        <dbReference type="Proteomes" id="UP000077317"/>
    </source>
</evidence>
<keyword evidence="3" id="KW-0964">Secreted</keyword>
<evidence type="ECO:0000259" key="8">
    <source>
        <dbReference type="Pfam" id="PF00746"/>
    </source>
</evidence>
<keyword evidence="7" id="KW-1133">Transmembrane helix</keyword>
<evidence type="ECO:0000256" key="6">
    <source>
        <dbReference type="SAM" id="MobiDB-lite"/>
    </source>
</evidence>
<sequence length="481" mass="50772">MKKMTAFSIYFFMTFVFITALFSLGGTVHASDVSSNVTSLTVSPAEINDGGKTKVRFTFDEHSQKIKSGDTIEVAWQNSGTVYGSGFNKTVRLTIQETYVGDLVISDGQATVTFNEGVSALQNITGWGEFEIQGRNLTQTSDEHSASFTLSSGGETASVTVKKGATGIGSVFYYKTGDMQPNDTEHVRWFLNINNGNVYADDDVRIEDQIQSGQTLDMDSFYITVTGLRNAVYSGPDALNDFSNDFAGAAISADAAAGTITLAVPSGWVSLNSISIMYLTKVDNPEQRVFENHSKAWYKENGKDAVRGESFNYTVANVAADGGADGDKLTTVISTEITITEVPTATTTESPTTAASTITESATTTITPTSKATTTESPATTAVTSPTTTAEENPTSSTRGTSSSRPTTTPTTTTTASPAGSQESSTSTAPVPVTSTNADKGGKRKKKLPSTGEQENIVVILTGVTVLSATGLLFICSKRAS</sequence>
<dbReference type="InterPro" id="IPR011252">
    <property type="entry name" value="Fibrogen-bd_dom1"/>
</dbReference>
<keyword evidence="5" id="KW-0572">Peptidoglycan-anchor</keyword>
<dbReference type="OrthoDB" id="1744455at2"/>
<reference evidence="12" key="2">
    <citation type="submission" date="2016-03" db="EMBL/GenBank/DDBJ databases">
        <title>Streptococcus antelopensis sp. nov., isolated from the feces of the Tibetan antelope (Pantholops hodgsonii) in Hoh Xil National Nature Reserve, Qinghai, China.</title>
        <authorList>
            <person name="Bai X."/>
        </authorList>
    </citation>
    <scope>NUCLEOTIDE SEQUENCE [LARGE SCALE GENOMIC DNA]</scope>
    <source>
        <strain evidence="12">TA 26</strain>
    </source>
</reference>
<evidence type="ECO:0000256" key="3">
    <source>
        <dbReference type="ARBA" id="ARBA00022525"/>
    </source>
</evidence>
<dbReference type="Gene3D" id="2.60.40.740">
    <property type="match status" value="1"/>
</dbReference>